<evidence type="ECO:0000313" key="4">
    <source>
        <dbReference type="Proteomes" id="UP000076964"/>
    </source>
</evidence>
<sequence length="270" mass="29547">MEHQKGQKSYLHIKLAKEGSLSPDTLSALNPLFIFEDQEKFTLVFQTDEIDHILERLSLALPHADILETGLFPTEKPVNGYRLVYNDKLSLVSPGEGVEARPGDIVIKSDLSFGSGFHPTTSLCVELLASTMLKEPAMKVFDLGTGSGILALCAAKLGAKMVLAADIDRRAAIEARKNVLANGYERHILVVQGSYDCAHPDFFDLVLANLTISTIMTIGPKIPPLLRPYGSLIISGFTARQIKEVKSLFPEGKISAQKIKEGWAALRITF</sequence>
<dbReference type="InterPro" id="IPR029063">
    <property type="entry name" value="SAM-dependent_MTases_sf"/>
</dbReference>
<evidence type="ECO:0000256" key="1">
    <source>
        <dbReference type="ARBA" id="ARBA00022603"/>
    </source>
</evidence>
<dbReference type="InterPro" id="IPR050078">
    <property type="entry name" value="Ribosomal_L11_MeTrfase_PrmA"/>
</dbReference>
<accession>A0A177E7H7</accession>
<name>A0A177E7H7_9BACT</name>
<dbReference type="GO" id="GO:0008276">
    <property type="term" value="F:protein methyltransferase activity"/>
    <property type="evidence" value="ECO:0007669"/>
    <property type="project" value="TreeGrafter"/>
</dbReference>
<reference evidence="3 4" key="1">
    <citation type="submission" date="2016-02" db="EMBL/GenBank/DDBJ databases">
        <title>Draft genome sequence of Thermodesulfatator sp. S606.</title>
        <authorList>
            <person name="Lai Q."/>
            <person name="Cao J."/>
            <person name="Dupont S."/>
            <person name="Shao Z."/>
            <person name="Jebbar M."/>
            <person name="Alain K."/>
        </authorList>
    </citation>
    <scope>NUCLEOTIDE SEQUENCE [LARGE SCALE GENOMIC DNA]</scope>
    <source>
        <strain evidence="3 4">S606</strain>
    </source>
</reference>
<dbReference type="CDD" id="cd02440">
    <property type="entry name" value="AdoMet_MTases"/>
    <property type="match status" value="1"/>
</dbReference>
<dbReference type="EMBL" id="LSFI01000031">
    <property type="protein sequence ID" value="OAG27390.1"/>
    <property type="molecule type" value="Genomic_DNA"/>
</dbReference>
<dbReference type="OrthoDB" id="9785995at2"/>
<dbReference type="AlphaFoldDB" id="A0A177E7H7"/>
<dbReference type="STRING" id="1795632.TH606_07265"/>
<keyword evidence="4" id="KW-1185">Reference proteome</keyword>
<dbReference type="Proteomes" id="UP000076964">
    <property type="component" value="Unassembled WGS sequence"/>
</dbReference>
<dbReference type="SUPFAM" id="SSF53335">
    <property type="entry name" value="S-adenosyl-L-methionine-dependent methyltransferases"/>
    <property type="match status" value="1"/>
</dbReference>
<keyword evidence="2" id="KW-0808">Transferase</keyword>
<evidence type="ECO:0000313" key="3">
    <source>
        <dbReference type="EMBL" id="OAG27390.1"/>
    </source>
</evidence>
<dbReference type="PANTHER" id="PTHR43648:SF1">
    <property type="entry name" value="ELECTRON TRANSFER FLAVOPROTEIN BETA SUBUNIT LYSINE METHYLTRANSFERASE"/>
    <property type="match status" value="1"/>
</dbReference>
<proteinExistence type="predicted"/>
<dbReference type="Gene3D" id="3.40.50.150">
    <property type="entry name" value="Vaccinia Virus protein VP39"/>
    <property type="match status" value="1"/>
</dbReference>
<dbReference type="RefSeq" id="WP_068542433.1">
    <property type="nucleotide sequence ID" value="NZ_LSFI01000031.1"/>
</dbReference>
<dbReference type="GO" id="GO:0032259">
    <property type="term" value="P:methylation"/>
    <property type="evidence" value="ECO:0007669"/>
    <property type="project" value="UniProtKB-KW"/>
</dbReference>
<organism evidence="3 4">
    <name type="scientific">Thermodesulfatator autotrophicus</name>
    <dbReference type="NCBI Taxonomy" id="1795632"/>
    <lineage>
        <taxon>Bacteria</taxon>
        <taxon>Pseudomonadati</taxon>
        <taxon>Thermodesulfobacteriota</taxon>
        <taxon>Thermodesulfobacteria</taxon>
        <taxon>Thermodesulfobacteriales</taxon>
        <taxon>Thermodesulfatatoraceae</taxon>
        <taxon>Thermodesulfatator</taxon>
    </lineage>
</organism>
<gene>
    <name evidence="3" type="ORF">TH606_07265</name>
</gene>
<evidence type="ECO:0000256" key="2">
    <source>
        <dbReference type="ARBA" id="ARBA00022679"/>
    </source>
</evidence>
<protein>
    <recommendedName>
        <fullName evidence="5">Ribosomal protein L11 methyltransferase</fullName>
    </recommendedName>
</protein>
<evidence type="ECO:0008006" key="5">
    <source>
        <dbReference type="Google" id="ProtNLM"/>
    </source>
</evidence>
<dbReference type="PANTHER" id="PTHR43648">
    <property type="entry name" value="ELECTRON TRANSFER FLAVOPROTEIN BETA SUBUNIT LYSINE METHYLTRANSFERASE"/>
    <property type="match status" value="1"/>
</dbReference>
<comment type="caution">
    <text evidence="3">The sequence shown here is derived from an EMBL/GenBank/DDBJ whole genome shotgun (WGS) entry which is preliminary data.</text>
</comment>
<keyword evidence="1" id="KW-0489">Methyltransferase</keyword>
<dbReference type="Pfam" id="PF06325">
    <property type="entry name" value="PrmA"/>
    <property type="match status" value="1"/>
</dbReference>